<evidence type="ECO:0000259" key="10">
    <source>
        <dbReference type="Pfam" id="PF05572"/>
    </source>
</evidence>
<name>A0ABU2WM65_9GAMM</name>
<feature type="chain" id="PRO_5047022451" evidence="9">
    <location>
        <begin position="22"/>
        <end position="290"/>
    </location>
</feature>
<evidence type="ECO:0000256" key="5">
    <source>
        <dbReference type="ARBA" id="ARBA00022801"/>
    </source>
</evidence>
<keyword evidence="8" id="KW-1015">Disulfide bond</keyword>
<reference evidence="11 12" key="1">
    <citation type="submission" date="2023-09" db="EMBL/GenBank/DDBJ databases">
        <authorList>
            <person name="Rey-Velasco X."/>
        </authorList>
    </citation>
    <scope>NUCLEOTIDE SEQUENCE [LARGE SCALE GENOMIC DNA]</scope>
    <source>
        <strain evidence="11 12">W345</strain>
    </source>
</reference>
<evidence type="ECO:0000256" key="3">
    <source>
        <dbReference type="ARBA" id="ARBA00022723"/>
    </source>
</evidence>
<sequence>MKTRAACAGMMLALTVLPAVAASDSQQFLSKRCSTLMPSEAEISVIDSRIDKFLAKRGARSQVGMRVPGSVTVPVYVHVINSGSTLAQGNVPQSMIDTQISVLNDAYAGTPFVFTLAAVDRTTNVVWYGMSPGSSAEAAAKSALHAGGPDALNLYTANPGGGLLGWATFPWNYSSSPEMDGVVVLYSSLPGGSAVPYDLGDTGTHEIGHWIGLYHTFQGGCAVPNDRVGDTPAERSPAYGCPIGRNSCLAYPGDDPVTNFMDYVDDACMDTFTADQGSRMDTVHAMFREP</sequence>
<evidence type="ECO:0000313" key="12">
    <source>
        <dbReference type="Proteomes" id="UP001254608"/>
    </source>
</evidence>
<dbReference type="CDD" id="cd04275">
    <property type="entry name" value="ZnMc_pappalysin_like"/>
    <property type="match status" value="1"/>
</dbReference>
<keyword evidence="12" id="KW-1185">Reference proteome</keyword>
<dbReference type="PANTHER" id="PTHR47466">
    <property type="match status" value="1"/>
</dbReference>
<feature type="signal peptide" evidence="9">
    <location>
        <begin position="1"/>
        <end position="21"/>
    </location>
</feature>
<dbReference type="EMBL" id="JAVRIC010000031">
    <property type="protein sequence ID" value="MDT0498968.1"/>
    <property type="molecule type" value="Genomic_DNA"/>
</dbReference>
<gene>
    <name evidence="11" type="ORF">RM530_16615</name>
</gene>
<keyword evidence="7 11" id="KW-0482">Metalloprotease</keyword>
<dbReference type="Proteomes" id="UP001254608">
    <property type="component" value="Unassembled WGS sequence"/>
</dbReference>
<evidence type="ECO:0000256" key="2">
    <source>
        <dbReference type="ARBA" id="ARBA00022670"/>
    </source>
</evidence>
<evidence type="ECO:0000256" key="7">
    <source>
        <dbReference type="ARBA" id="ARBA00023049"/>
    </source>
</evidence>
<comment type="similarity">
    <text evidence="1">Belongs to the peptidase M43B family.</text>
</comment>
<evidence type="ECO:0000256" key="9">
    <source>
        <dbReference type="SAM" id="SignalP"/>
    </source>
</evidence>
<keyword evidence="5" id="KW-0378">Hydrolase</keyword>
<protein>
    <submittedName>
        <fullName evidence="11">Zinc metalloprotease</fullName>
    </submittedName>
</protein>
<dbReference type="Gene3D" id="3.40.390.10">
    <property type="entry name" value="Collagenase (Catalytic Domain)"/>
    <property type="match status" value="1"/>
</dbReference>
<feature type="domain" description="Peptidase M43 pregnancy-associated plasma-A" evidence="10">
    <location>
        <begin position="202"/>
        <end position="283"/>
    </location>
</feature>
<evidence type="ECO:0000256" key="6">
    <source>
        <dbReference type="ARBA" id="ARBA00022833"/>
    </source>
</evidence>
<evidence type="ECO:0000256" key="1">
    <source>
        <dbReference type="ARBA" id="ARBA00008721"/>
    </source>
</evidence>
<organism evidence="11 12">
    <name type="scientific">Banduia mediterranea</name>
    <dbReference type="NCBI Taxonomy" id="3075609"/>
    <lineage>
        <taxon>Bacteria</taxon>
        <taxon>Pseudomonadati</taxon>
        <taxon>Pseudomonadota</taxon>
        <taxon>Gammaproteobacteria</taxon>
        <taxon>Nevskiales</taxon>
        <taxon>Algiphilaceae</taxon>
        <taxon>Banduia</taxon>
    </lineage>
</organism>
<accession>A0ABU2WM65</accession>
<keyword evidence="3" id="KW-0479">Metal-binding</keyword>
<dbReference type="InterPro" id="IPR024079">
    <property type="entry name" value="MetalloPept_cat_dom_sf"/>
</dbReference>
<keyword evidence="2" id="KW-0645">Protease</keyword>
<evidence type="ECO:0000256" key="8">
    <source>
        <dbReference type="ARBA" id="ARBA00023157"/>
    </source>
</evidence>
<keyword evidence="4 9" id="KW-0732">Signal</keyword>
<comment type="caution">
    <text evidence="11">The sequence shown here is derived from an EMBL/GenBank/DDBJ whole genome shotgun (WGS) entry which is preliminary data.</text>
</comment>
<dbReference type="InterPro" id="IPR008754">
    <property type="entry name" value="Peptidase_M43"/>
</dbReference>
<proteinExistence type="inferred from homology"/>
<dbReference type="RefSeq" id="WP_311366380.1">
    <property type="nucleotide sequence ID" value="NZ_JAVRIC010000031.1"/>
</dbReference>
<keyword evidence="6" id="KW-0862">Zinc</keyword>
<dbReference type="SUPFAM" id="SSF55486">
    <property type="entry name" value="Metalloproteases ('zincins'), catalytic domain"/>
    <property type="match status" value="1"/>
</dbReference>
<evidence type="ECO:0000313" key="11">
    <source>
        <dbReference type="EMBL" id="MDT0498968.1"/>
    </source>
</evidence>
<dbReference type="GO" id="GO:0008237">
    <property type="term" value="F:metallopeptidase activity"/>
    <property type="evidence" value="ECO:0007669"/>
    <property type="project" value="UniProtKB-KW"/>
</dbReference>
<evidence type="ECO:0000256" key="4">
    <source>
        <dbReference type="ARBA" id="ARBA00022729"/>
    </source>
</evidence>
<dbReference type="PANTHER" id="PTHR47466:SF1">
    <property type="entry name" value="METALLOPROTEASE MEP1 (AFU_ORTHOLOGUE AFUA_1G07730)-RELATED"/>
    <property type="match status" value="1"/>
</dbReference>
<dbReference type="Pfam" id="PF05572">
    <property type="entry name" value="Peptidase_M43"/>
    <property type="match status" value="1"/>
</dbReference>